<evidence type="ECO:0000313" key="8">
    <source>
        <dbReference type="EMBL" id="PAA92064.1"/>
    </source>
</evidence>
<dbReference type="CDD" id="cd17317">
    <property type="entry name" value="MFS_SLC22"/>
    <property type="match status" value="1"/>
</dbReference>
<protein>
    <recommendedName>
        <fullName evidence="7">Major facilitator superfamily (MFS) profile domain-containing protein</fullName>
    </recommendedName>
</protein>
<feature type="transmembrane region" description="Helical" evidence="6">
    <location>
        <begin position="165"/>
        <end position="184"/>
    </location>
</feature>
<dbReference type="STRING" id="282301.A0A267H300"/>
<feature type="transmembrane region" description="Helical" evidence="6">
    <location>
        <begin position="352"/>
        <end position="372"/>
    </location>
</feature>
<organism evidence="8 9">
    <name type="scientific">Macrostomum lignano</name>
    <dbReference type="NCBI Taxonomy" id="282301"/>
    <lineage>
        <taxon>Eukaryota</taxon>
        <taxon>Metazoa</taxon>
        <taxon>Spiralia</taxon>
        <taxon>Lophotrochozoa</taxon>
        <taxon>Platyhelminthes</taxon>
        <taxon>Rhabditophora</taxon>
        <taxon>Macrostomorpha</taxon>
        <taxon>Macrostomida</taxon>
        <taxon>Macrostomidae</taxon>
        <taxon>Macrostomum</taxon>
    </lineage>
</organism>
<gene>
    <name evidence="8" type="ORF">BOX15_Mlig033386g3</name>
</gene>
<feature type="compositionally biased region" description="Low complexity" evidence="5">
    <location>
        <begin position="328"/>
        <end position="337"/>
    </location>
</feature>
<dbReference type="PROSITE" id="PS00216">
    <property type="entry name" value="SUGAR_TRANSPORT_1"/>
    <property type="match status" value="1"/>
</dbReference>
<keyword evidence="3 6" id="KW-1133">Transmembrane helix</keyword>
<feature type="region of interest" description="Disordered" evidence="5">
    <location>
        <begin position="303"/>
        <end position="337"/>
    </location>
</feature>
<dbReference type="Proteomes" id="UP000215902">
    <property type="component" value="Unassembled WGS sequence"/>
</dbReference>
<evidence type="ECO:0000313" key="9">
    <source>
        <dbReference type="Proteomes" id="UP000215902"/>
    </source>
</evidence>
<keyword evidence="9" id="KW-1185">Reference proteome</keyword>
<feature type="compositionally biased region" description="Basic and acidic residues" evidence="5">
    <location>
        <begin position="563"/>
        <end position="584"/>
    </location>
</feature>
<dbReference type="InterPro" id="IPR005829">
    <property type="entry name" value="Sugar_transporter_CS"/>
</dbReference>
<dbReference type="EMBL" id="NIVC01000064">
    <property type="protein sequence ID" value="PAA92064.1"/>
    <property type="molecule type" value="Genomic_DNA"/>
</dbReference>
<evidence type="ECO:0000256" key="2">
    <source>
        <dbReference type="ARBA" id="ARBA00022692"/>
    </source>
</evidence>
<feature type="transmembrane region" description="Helical" evidence="6">
    <location>
        <begin position="21"/>
        <end position="42"/>
    </location>
</feature>
<comment type="caution">
    <text evidence="8">The sequence shown here is derived from an EMBL/GenBank/DDBJ whole genome shotgun (WGS) entry which is preliminary data.</text>
</comment>
<dbReference type="OrthoDB" id="2544694at2759"/>
<keyword evidence="2 6" id="KW-0812">Transmembrane</keyword>
<feature type="domain" description="Major facilitator superfamily (MFS) profile" evidence="7">
    <location>
        <begin position="91"/>
        <end position="537"/>
    </location>
</feature>
<feature type="transmembrane region" description="Helical" evidence="6">
    <location>
        <begin position="511"/>
        <end position="532"/>
    </location>
</feature>
<dbReference type="GO" id="GO:0022857">
    <property type="term" value="F:transmembrane transporter activity"/>
    <property type="evidence" value="ECO:0007669"/>
    <property type="project" value="InterPro"/>
</dbReference>
<feature type="transmembrane region" description="Helical" evidence="6">
    <location>
        <begin position="250"/>
        <end position="270"/>
    </location>
</feature>
<proteinExistence type="predicted"/>
<dbReference type="InterPro" id="IPR020846">
    <property type="entry name" value="MFS_dom"/>
</dbReference>
<evidence type="ECO:0000256" key="3">
    <source>
        <dbReference type="ARBA" id="ARBA00022989"/>
    </source>
</evidence>
<dbReference type="Pfam" id="PF00083">
    <property type="entry name" value="Sugar_tr"/>
    <property type="match status" value="1"/>
</dbReference>
<dbReference type="PANTHER" id="PTHR24064">
    <property type="entry name" value="SOLUTE CARRIER FAMILY 22 MEMBER"/>
    <property type="match status" value="1"/>
</dbReference>
<dbReference type="InterPro" id="IPR036259">
    <property type="entry name" value="MFS_trans_sf"/>
</dbReference>
<dbReference type="PROSITE" id="PS50850">
    <property type="entry name" value="MFS"/>
    <property type="match status" value="1"/>
</dbReference>
<dbReference type="Gene3D" id="1.20.1250.20">
    <property type="entry name" value="MFS general substrate transporter like domains"/>
    <property type="match status" value="1"/>
</dbReference>
<evidence type="ECO:0000256" key="1">
    <source>
        <dbReference type="ARBA" id="ARBA00004141"/>
    </source>
</evidence>
<comment type="subcellular location">
    <subcellularLocation>
        <location evidence="1">Membrane</location>
        <topology evidence="1">Multi-pass membrane protein</topology>
    </subcellularLocation>
</comment>
<name>A0A267H300_9PLAT</name>
<evidence type="ECO:0000256" key="4">
    <source>
        <dbReference type="ARBA" id="ARBA00023136"/>
    </source>
</evidence>
<evidence type="ECO:0000259" key="7">
    <source>
        <dbReference type="PROSITE" id="PS50850"/>
    </source>
</evidence>
<evidence type="ECO:0000256" key="6">
    <source>
        <dbReference type="SAM" id="Phobius"/>
    </source>
</evidence>
<feature type="transmembrane region" description="Helical" evidence="6">
    <location>
        <begin position="384"/>
        <end position="401"/>
    </location>
</feature>
<feature type="region of interest" description="Disordered" evidence="5">
    <location>
        <begin position="562"/>
        <end position="584"/>
    </location>
</feature>
<reference evidence="8 9" key="1">
    <citation type="submission" date="2017-06" db="EMBL/GenBank/DDBJ databases">
        <title>A platform for efficient transgenesis in Macrostomum lignano, a flatworm model organism for stem cell research.</title>
        <authorList>
            <person name="Berezikov E."/>
        </authorList>
    </citation>
    <scope>NUCLEOTIDE SEQUENCE [LARGE SCALE GENOMIC DNA]</scope>
    <source>
        <strain evidence="8">DV1</strain>
        <tissue evidence="8">Whole organism</tissue>
    </source>
</reference>
<feature type="transmembrane region" description="Helical" evidence="6">
    <location>
        <begin position="190"/>
        <end position="212"/>
    </location>
</feature>
<feature type="transmembrane region" description="Helical" evidence="6">
    <location>
        <begin position="224"/>
        <end position="244"/>
    </location>
</feature>
<sequence length="584" mass="62667">MSLDDIIEKIGSFGRFPKIQYLLACFAAVCCSWAAIVPVYILNVPKHRCRVPRLGPADHWGINSSLIEADVPLKRPGCAVPGAADCFEACSLNSGNGTNSTTGCSAGFVFDKSEFIDTFPSELNYVCDAGREVLVTTLVQSQLIGVLIGAWMSGILSDRFGRKPVLIGSMLLMGLSGLASTVSSDPYSFWVLRCLVGLGFASSLTTGFVVGIEFIGPQARIHAGIVIQYAYAVGLILLVGVAHLLRYWRWLNIAVGALPLFSILLIWLLVESPRWLISRGRLAEAEALIRKAAKVNGVELPTDLELRPPSENVSKTPDSESADDSDRSSPTSSAADSSEQTSFLRVFTNKQTALMTMNMFLQWWVIALVYYGLSLSSGNLPGDIYLTSFLNALAELIGYVVPHALAGRLGRRVTHAGSMFLAAAALCSTIFVELFGPADGGLDWLLVTLAMLGKIGITSAFGVAYLWTAEMFHTGVRQMAVGSSSTAGRAGTLLAPFLADMRKFIASSFGAALPLLISGCLALLAGLTSLLLPETLGIELPETLEDCRRLAAWRSRATVEPQDVGKEIKEQQAVDENANRDSAV</sequence>
<evidence type="ECO:0000256" key="5">
    <source>
        <dbReference type="SAM" id="MobiDB-lite"/>
    </source>
</evidence>
<feature type="transmembrane region" description="Helical" evidence="6">
    <location>
        <begin position="444"/>
        <end position="467"/>
    </location>
</feature>
<accession>A0A267H300</accession>
<dbReference type="SUPFAM" id="SSF103473">
    <property type="entry name" value="MFS general substrate transporter"/>
    <property type="match status" value="1"/>
</dbReference>
<keyword evidence="4 6" id="KW-0472">Membrane</keyword>
<dbReference type="InterPro" id="IPR005828">
    <property type="entry name" value="MFS_sugar_transport-like"/>
</dbReference>
<dbReference type="GO" id="GO:0016020">
    <property type="term" value="C:membrane"/>
    <property type="evidence" value="ECO:0007669"/>
    <property type="project" value="UniProtKB-SubCell"/>
</dbReference>
<dbReference type="AlphaFoldDB" id="A0A267H300"/>
<feature type="transmembrane region" description="Helical" evidence="6">
    <location>
        <begin position="413"/>
        <end position="432"/>
    </location>
</feature>